<dbReference type="Pfam" id="PF03883">
    <property type="entry name" value="H2O2_YaaD"/>
    <property type="match status" value="1"/>
</dbReference>
<evidence type="ECO:0000313" key="3">
    <source>
        <dbReference type="Proteomes" id="UP001597280"/>
    </source>
</evidence>
<feature type="region of interest" description="Disordered" evidence="1">
    <location>
        <begin position="1"/>
        <end position="24"/>
    </location>
</feature>
<protein>
    <submittedName>
        <fullName evidence="2">Peroxide stress protein YaaA</fullName>
    </submittedName>
</protein>
<keyword evidence="3" id="KW-1185">Reference proteome</keyword>
<reference evidence="3" key="1">
    <citation type="journal article" date="2019" name="Int. J. Syst. Evol. Microbiol.">
        <title>The Global Catalogue of Microorganisms (GCM) 10K type strain sequencing project: providing services to taxonomists for standard genome sequencing and annotation.</title>
        <authorList>
            <consortium name="The Broad Institute Genomics Platform"/>
            <consortium name="The Broad Institute Genome Sequencing Center for Infectious Disease"/>
            <person name="Wu L."/>
            <person name="Ma J."/>
        </authorList>
    </citation>
    <scope>NUCLEOTIDE SEQUENCE [LARGE SCALE GENOMIC DNA]</scope>
    <source>
        <strain evidence="3">JCM 11650</strain>
    </source>
</reference>
<dbReference type="PANTHER" id="PTHR30283">
    <property type="entry name" value="PEROXIDE STRESS RESPONSE PROTEIN YAAA"/>
    <property type="match status" value="1"/>
</dbReference>
<name>A0ABW4Q067_9MICO</name>
<dbReference type="InterPro" id="IPR005583">
    <property type="entry name" value="YaaA"/>
</dbReference>
<feature type="compositionally biased region" description="Low complexity" evidence="1">
    <location>
        <begin position="15"/>
        <end position="24"/>
    </location>
</feature>
<gene>
    <name evidence="2" type="primary">yaaA</name>
    <name evidence="2" type="ORF">ACFSDA_12440</name>
</gene>
<organism evidence="2 3">
    <name type="scientific">Brachybacterium rhamnosum</name>
    <dbReference type="NCBI Taxonomy" id="173361"/>
    <lineage>
        <taxon>Bacteria</taxon>
        <taxon>Bacillati</taxon>
        <taxon>Actinomycetota</taxon>
        <taxon>Actinomycetes</taxon>
        <taxon>Micrococcales</taxon>
        <taxon>Dermabacteraceae</taxon>
        <taxon>Brachybacterium</taxon>
    </lineage>
</organism>
<dbReference type="PANTHER" id="PTHR30283:SF4">
    <property type="entry name" value="PEROXIDE STRESS RESISTANCE PROTEIN YAAA"/>
    <property type="match status" value="1"/>
</dbReference>
<evidence type="ECO:0000256" key="1">
    <source>
        <dbReference type="SAM" id="MobiDB-lite"/>
    </source>
</evidence>
<evidence type="ECO:0000313" key="2">
    <source>
        <dbReference type="EMBL" id="MFD1835877.1"/>
    </source>
</evidence>
<accession>A0ABW4Q067</accession>
<sequence>MPCTGPGRGVRKLSAPPAGAGAAARDNGRVLMLLPPSETKTRPADGSAPLDATALAHPELSRARETMLRAARCTAEGRDGGERLGVPASSPELVARMAAIHEEPAGPALSVYSGVLYDQLAPGAVIPEDRRVLVMSALLGVVDAAGDRVPAYRLSAGSRVQRLGAAGPWWSTHLRPLRTRLLEETGAGPSPLVVDSRSGAYRSMLPLRSGRGARVLQVAPVQERGGSRKVISHDAKRYRGIVIRELIAAPELPGDADALVDLLRERLAAVPGVAGAPLGVELDGDQLVVVDPVG</sequence>
<dbReference type="RefSeq" id="WP_343905113.1">
    <property type="nucleotide sequence ID" value="NZ_BAAAIS010000003.1"/>
</dbReference>
<dbReference type="EMBL" id="JBHUFL010000003">
    <property type="protein sequence ID" value="MFD1835877.1"/>
    <property type="molecule type" value="Genomic_DNA"/>
</dbReference>
<proteinExistence type="predicted"/>
<comment type="caution">
    <text evidence="2">The sequence shown here is derived from an EMBL/GenBank/DDBJ whole genome shotgun (WGS) entry which is preliminary data.</text>
</comment>
<dbReference type="Proteomes" id="UP001597280">
    <property type="component" value="Unassembled WGS sequence"/>
</dbReference>